<sequence>MVPSVCCEGFLELTSAAEARLRQEYHSFCLRFSFHDVISAARVLGFGSRNVLPDGHHILLCSAEQPTT</sequence>
<gene>
    <name evidence="1" type="ORF">PROFUN_08837</name>
</gene>
<proteinExistence type="predicted"/>
<dbReference type="InParanoid" id="A0A2P6NIW5"/>
<dbReference type="EMBL" id="MDYQ01000073">
    <property type="protein sequence ID" value="PRP83900.1"/>
    <property type="molecule type" value="Genomic_DNA"/>
</dbReference>
<dbReference type="Proteomes" id="UP000241769">
    <property type="component" value="Unassembled WGS sequence"/>
</dbReference>
<evidence type="ECO:0000313" key="1">
    <source>
        <dbReference type="EMBL" id="PRP83900.1"/>
    </source>
</evidence>
<name>A0A2P6NIW5_9EUKA</name>
<evidence type="ECO:0000313" key="2">
    <source>
        <dbReference type="Proteomes" id="UP000241769"/>
    </source>
</evidence>
<organism evidence="1 2">
    <name type="scientific">Planoprotostelium fungivorum</name>
    <dbReference type="NCBI Taxonomy" id="1890364"/>
    <lineage>
        <taxon>Eukaryota</taxon>
        <taxon>Amoebozoa</taxon>
        <taxon>Evosea</taxon>
        <taxon>Variosea</taxon>
        <taxon>Cavosteliida</taxon>
        <taxon>Cavosteliaceae</taxon>
        <taxon>Planoprotostelium</taxon>
    </lineage>
</organism>
<accession>A0A2P6NIW5</accession>
<protein>
    <submittedName>
        <fullName evidence="1">Uncharacterized protein</fullName>
    </submittedName>
</protein>
<dbReference type="AlphaFoldDB" id="A0A2P6NIW5"/>
<comment type="caution">
    <text evidence="1">The sequence shown here is derived from an EMBL/GenBank/DDBJ whole genome shotgun (WGS) entry which is preliminary data.</text>
</comment>
<reference evidence="1 2" key="1">
    <citation type="journal article" date="2018" name="Genome Biol. Evol.">
        <title>Multiple Roots of Fruiting Body Formation in Amoebozoa.</title>
        <authorList>
            <person name="Hillmann F."/>
            <person name="Forbes G."/>
            <person name="Novohradska S."/>
            <person name="Ferling I."/>
            <person name="Riege K."/>
            <person name="Groth M."/>
            <person name="Westermann M."/>
            <person name="Marz M."/>
            <person name="Spaller T."/>
            <person name="Winckler T."/>
            <person name="Schaap P."/>
            <person name="Glockner G."/>
        </authorList>
    </citation>
    <scope>NUCLEOTIDE SEQUENCE [LARGE SCALE GENOMIC DNA]</scope>
    <source>
        <strain evidence="1 2">Jena</strain>
    </source>
</reference>
<keyword evidence="2" id="KW-1185">Reference proteome</keyword>